<protein>
    <submittedName>
        <fullName evidence="1">Uncharacterized protein</fullName>
    </submittedName>
</protein>
<name>A0ABW2UG59_9BACT</name>
<reference evidence="2" key="1">
    <citation type="journal article" date="2019" name="Int. J. Syst. Evol. Microbiol.">
        <title>The Global Catalogue of Microorganisms (GCM) 10K type strain sequencing project: providing services to taxonomists for standard genome sequencing and annotation.</title>
        <authorList>
            <consortium name="The Broad Institute Genomics Platform"/>
            <consortium name="The Broad Institute Genome Sequencing Center for Infectious Disease"/>
            <person name="Wu L."/>
            <person name="Ma J."/>
        </authorList>
    </citation>
    <scope>NUCLEOTIDE SEQUENCE [LARGE SCALE GENOMIC DNA]</scope>
    <source>
        <strain evidence="2">JCM 19635</strain>
    </source>
</reference>
<proteinExistence type="predicted"/>
<evidence type="ECO:0000313" key="1">
    <source>
        <dbReference type="EMBL" id="MFC7671407.1"/>
    </source>
</evidence>
<accession>A0ABW2UG59</accession>
<keyword evidence="2" id="KW-1185">Reference proteome</keyword>
<dbReference type="RefSeq" id="WP_380207490.1">
    <property type="nucleotide sequence ID" value="NZ_JBHTEK010000007.1"/>
</dbReference>
<sequence length="600" mass="68418">MPLPASLDYAQFSTQPLDYRIEWFDELAWDSIAVPTEQRAIKRFLSAVFEQDPNQHVRKKALEWIGELALADVLRVDFARDFLLDVAATEERYISICKLKYLFLLCGDDTDVYLAFTSALGNTDDEIASEAYFRQGLVHLLYRTGQATEQQFFEEIVQANQCFRQARMLAENRVDAEFFGLVADCLIALLGQRPEQYEPLLLALNTLLWQRQLWSWQQPTHLLEWHILHGLGNLRLIGERTAAESSWTDYHQEFAKLSKLCNDIALLDSLSSSLQHSYQEFADGVASRLVRHYYVQNLSACRLKISAVIAEIGEHNAELTLFLQQVENTLEKSVVDTTDLTAQLIRAFPQIELARIMRDVAALSAAGPADAQLLADLAFRYLPETQQGSFVDYETGFEVGDEVLADIAREIQNALITLRPRQQSTFFRVLADVISYAYRSIRQPKRFFPHLYDPGEDKEETFQNHLFTALTSGSRAEYYSYEPADKIGSGRMDIVYSENNLVFPIEIKKDDSKPDWSVIEANYLAQAQTYVHAYHRLGLLVVFDISPKRGGAPVNNFRELFKLMHLAPYYNLGNTRPDYVVACIIPGNKVSPSAYTTYSS</sequence>
<organism evidence="1 2">
    <name type="scientific">Hymenobacter humi</name>
    <dbReference type="NCBI Taxonomy" id="1411620"/>
    <lineage>
        <taxon>Bacteria</taxon>
        <taxon>Pseudomonadati</taxon>
        <taxon>Bacteroidota</taxon>
        <taxon>Cytophagia</taxon>
        <taxon>Cytophagales</taxon>
        <taxon>Hymenobacteraceae</taxon>
        <taxon>Hymenobacter</taxon>
    </lineage>
</organism>
<gene>
    <name evidence="1" type="ORF">ACFQT0_31375</name>
</gene>
<dbReference type="Proteomes" id="UP001596513">
    <property type="component" value="Unassembled WGS sequence"/>
</dbReference>
<comment type="caution">
    <text evidence="1">The sequence shown here is derived from an EMBL/GenBank/DDBJ whole genome shotgun (WGS) entry which is preliminary data.</text>
</comment>
<evidence type="ECO:0000313" key="2">
    <source>
        <dbReference type="Proteomes" id="UP001596513"/>
    </source>
</evidence>
<dbReference type="EMBL" id="JBHTEK010000007">
    <property type="protein sequence ID" value="MFC7671407.1"/>
    <property type="molecule type" value="Genomic_DNA"/>
</dbReference>